<evidence type="ECO:0000259" key="6">
    <source>
        <dbReference type="Pfam" id="PF05670"/>
    </source>
</evidence>
<dbReference type="AlphaFoldDB" id="A0A0H3K101"/>
<keyword evidence="1 5" id="KW-0820">tRNA-binding</keyword>
<evidence type="ECO:0000313" key="8">
    <source>
        <dbReference type="Proteomes" id="UP000001175"/>
    </source>
</evidence>
<keyword evidence="4 5" id="KW-0648">Protein biosynthesis</keyword>
<evidence type="ECO:0000256" key="5">
    <source>
        <dbReference type="HAMAP-Rule" id="MF_00844"/>
    </source>
</evidence>
<dbReference type="GO" id="GO:1990112">
    <property type="term" value="C:RQC complex"/>
    <property type="evidence" value="ECO:0007669"/>
    <property type="project" value="TreeGrafter"/>
</dbReference>
<organism evidence="7 8">
    <name type="scientific">Synechococcus sp. (strain ATCC 27144 / PCC 6301 / SAUG 1402/1)</name>
    <name type="common">Anacystis nidulans</name>
    <dbReference type="NCBI Taxonomy" id="269084"/>
    <lineage>
        <taxon>Bacteria</taxon>
        <taxon>Bacillati</taxon>
        <taxon>Cyanobacteriota</taxon>
        <taxon>Cyanophyceae</taxon>
        <taxon>Synechococcales</taxon>
        <taxon>Synechococcaceae</taxon>
        <taxon>Synechococcus</taxon>
    </lineage>
</organism>
<dbReference type="eggNOG" id="COG1293">
    <property type="taxonomic scope" value="Bacteria"/>
</dbReference>
<dbReference type="Gene3D" id="2.30.310.10">
    <property type="entry name" value="ibrinogen binding protein from staphylococcus aureus domain"/>
    <property type="match status" value="1"/>
</dbReference>
<dbReference type="RefSeq" id="WP_011242832.1">
    <property type="nucleotide sequence ID" value="NC_006576.1"/>
</dbReference>
<dbReference type="GO" id="GO:0072344">
    <property type="term" value="P:rescue of stalled ribosome"/>
    <property type="evidence" value="ECO:0007669"/>
    <property type="project" value="UniProtKB-UniRule"/>
</dbReference>
<dbReference type="Proteomes" id="UP000001175">
    <property type="component" value="Chromosome"/>
</dbReference>
<sequence>MQPVDYTTLVAVCRELQTAVVPARLEQVYQRDRFSLSLGLRTMSDRPWLLLSWHPEAARLHLDTPPPRDPDTFTLSQQLQAVLKGFALIDLHIPQPWERIVTLSFGDRPGDPPRFRLLLEVMGKYSNLVLVNGDSEIVTVAHQVSDRQSRLRTVRTGEPYEWPPALTTPIPDLDEPFDRWCERLQLVPGRLDRQLIQCYRGLSSRLVQQLCRQADLDPQQNTAAIAPAAWQQLYGAWQDWLRGLQAETAFQPQLQESGYRLLPTGPDSANSVNAVIATYYDRQLLSQQFQQLRQQLSQRLQQQQQKLQQKQQDFQGRLLAAEDADRWRQQGDLLMASLDQWQPGMESLTLPDFETGKPQQLQLDPALNAVQNAQRFYRRHQKAKRSRQAVLPLLAEVEAELRYLDSIATALAPLQTAQTRADWLALQDIREELAQQGYWPYKTDRPRPTRSQPDFLRYQSPSGYEVWVGRNNRQNEILTFQSATDYDLWFHAQEIPGSHVLLRLPAGDRPDPVDLQFSADLAALHSRAAQADQVPVVWTEPRNVWKPKGAHPGMVLYRQERVIWAQPQQRRSQLTDNVALSTAR</sequence>
<evidence type="ECO:0000256" key="4">
    <source>
        <dbReference type="ARBA" id="ARBA00022917"/>
    </source>
</evidence>
<reference evidence="7 8" key="1">
    <citation type="journal article" date="2007" name="Photosyn. Res.">
        <title>Complete nucleotide sequence of the freshwater unicellular cyanobacterium Synechococcus elongatus PCC 6301 chromosome: gene content and organization.</title>
        <authorList>
            <person name="Sugita C."/>
            <person name="Ogata K."/>
            <person name="Shikata M."/>
            <person name="Jikuya H."/>
            <person name="Takano J."/>
            <person name="Furumichi M."/>
            <person name="Kanehisa M."/>
            <person name="Omata T."/>
            <person name="Sugiura M."/>
            <person name="Sugita M."/>
        </authorList>
    </citation>
    <scope>NUCLEOTIDE SEQUENCE [LARGE SCALE GENOMIC DNA]</scope>
    <source>
        <strain evidence="8">ATCC 27144 / PCC 6301 / SAUG 1402/1</strain>
    </source>
</reference>
<comment type="subunit">
    <text evidence="5">Associates with stalled 50S ribosomal subunits. Binds to RqcP.</text>
</comment>
<dbReference type="GO" id="GO:0019843">
    <property type="term" value="F:rRNA binding"/>
    <property type="evidence" value="ECO:0007669"/>
    <property type="project" value="UniProtKB-UniRule"/>
</dbReference>
<evidence type="ECO:0000256" key="1">
    <source>
        <dbReference type="ARBA" id="ARBA00022555"/>
    </source>
</evidence>
<dbReference type="InterPro" id="IPR008532">
    <property type="entry name" value="NFACT_RNA-bd"/>
</dbReference>
<dbReference type="Pfam" id="PF05670">
    <property type="entry name" value="NFACT-R_1"/>
    <property type="match status" value="1"/>
</dbReference>
<keyword evidence="5" id="KW-0175">Coiled coil</keyword>
<evidence type="ECO:0000256" key="2">
    <source>
        <dbReference type="ARBA" id="ARBA00022730"/>
    </source>
</evidence>
<dbReference type="EMBL" id="AP008231">
    <property type="protein sequence ID" value="BAD78710.1"/>
    <property type="molecule type" value="Genomic_DNA"/>
</dbReference>
<protein>
    <recommendedName>
        <fullName evidence="5">Rqc2 homolog RqcH</fullName>
        <shortName evidence="5">RqcH</shortName>
    </recommendedName>
</protein>
<accession>A0A0H3K101</accession>
<dbReference type="HAMAP" id="MF_00844_B">
    <property type="entry name" value="RqcH_B"/>
    <property type="match status" value="1"/>
</dbReference>
<dbReference type="GeneID" id="72429879"/>
<dbReference type="PANTHER" id="PTHR15239">
    <property type="entry name" value="NUCLEAR EXPORT MEDIATOR FACTOR NEMF"/>
    <property type="match status" value="1"/>
</dbReference>
<feature type="coiled-coil region" evidence="5">
    <location>
        <begin position="286"/>
        <end position="317"/>
    </location>
</feature>
<gene>
    <name evidence="5" type="primary">rqcH</name>
    <name evidence="7" type="ordered locus">syc0520_d</name>
</gene>
<comment type="function">
    <text evidence="5">Key component of the ribosome quality control system (RQC), a ribosome-associated complex that mediates the extraction of incompletely synthesized nascent chains from stalled ribosomes and their subsequent degradation. RqcH recruits Ala-charged tRNA, and with RqcP directs the elongation of stalled nascent chains on 50S ribosomal subunits, leading to non-templated C-terminal alanine extensions (Ala tail). The Ala tail promotes nascent chain degradation. May add between 1 and at least 8 Ala residues. Binds to stalled 50S ribosomal subunits.</text>
</comment>
<evidence type="ECO:0000313" key="7">
    <source>
        <dbReference type="EMBL" id="BAD78710.1"/>
    </source>
</evidence>
<feature type="domain" description="NFACT RNA-binding" evidence="6">
    <location>
        <begin position="455"/>
        <end position="549"/>
    </location>
</feature>
<dbReference type="PANTHER" id="PTHR15239:SF6">
    <property type="entry name" value="RIBOSOME QUALITY CONTROL COMPLEX SUBUNIT NEMF"/>
    <property type="match status" value="1"/>
</dbReference>
<proteinExistence type="inferred from homology"/>
<dbReference type="GO" id="GO:0000049">
    <property type="term" value="F:tRNA binding"/>
    <property type="evidence" value="ECO:0007669"/>
    <property type="project" value="UniProtKB-UniRule"/>
</dbReference>
<dbReference type="InterPro" id="IPR051608">
    <property type="entry name" value="RQC_Subunit_NEMF"/>
</dbReference>
<dbReference type="InterPro" id="IPR043682">
    <property type="entry name" value="RqcH_bacterial"/>
</dbReference>
<evidence type="ECO:0000256" key="3">
    <source>
        <dbReference type="ARBA" id="ARBA00022884"/>
    </source>
</evidence>
<comment type="similarity">
    <text evidence="5">Belongs to the NEMF family.</text>
</comment>
<dbReference type="KEGG" id="syc:syc0520_d"/>
<name>A0A0H3K101_SYNP6</name>
<keyword evidence="3 5" id="KW-0694">RNA-binding</keyword>
<dbReference type="Pfam" id="PF05833">
    <property type="entry name" value="NFACT_N"/>
    <property type="match status" value="1"/>
</dbReference>
<dbReference type="GO" id="GO:0043023">
    <property type="term" value="F:ribosomal large subunit binding"/>
    <property type="evidence" value="ECO:0007669"/>
    <property type="project" value="UniProtKB-UniRule"/>
</dbReference>
<keyword evidence="2 5" id="KW-0699">rRNA-binding</keyword>